<dbReference type="Proteomes" id="UP000823844">
    <property type="component" value="Unassembled WGS sequence"/>
</dbReference>
<evidence type="ECO:0000313" key="1">
    <source>
        <dbReference type="EMBL" id="MBU3827778.1"/>
    </source>
</evidence>
<reference evidence="1" key="1">
    <citation type="journal article" date="2021" name="PeerJ">
        <title>Extensive microbial diversity within the chicken gut microbiome revealed by metagenomics and culture.</title>
        <authorList>
            <person name="Gilroy R."/>
            <person name="Ravi A."/>
            <person name="Getino M."/>
            <person name="Pursley I."/>
            <person name="Horton D.L."/>
            <person name="Alikhan N.F."/>
            <person name="Baker D."/>
            <person name="Gharbi K."/>
            <person name="Hall N."/>
            <person name="Watson M."/>
            <person name="Adriaenssens E.M."/>
            <person name="Foster-Nyarko E."/>
            <person name="Jarju S."/>
            <person name="Secka A."/>
            <person name="Antonio M."/>
            <person name="Oren A."/>
            <person name="Chaudhuri R.R."/>
            <person name="La Ragione R."/>
            <person name="Hildebrand F."/>
            <person name="Pallen M.J."/>
        </authorList>
    </citation>
    <scope>NUCLEOTIDE SEQUENCE</scope>
    <source>
        <strain evidence="1">F6-686</strain>
    </source>
</reference>
<dbReference type="EMBL" id="JAHLFT010000016">
    <property type="protein sequence ID" value="MBU3827778.1"/>
    <property type="molecule type" value="Genomic_DNA"/>
</dbReference>
<proteinExistence type="predicted"/>
<name>A0A9E2NT17_9LACO</name>
<accession>A0A9E2NT17</accession>
<organism evidence="1 2">
    <name type="scientific">Candidatus Lactobacillus pullistercoris</name>
    <dbReference type="NCBI Taxonomy" id="2838636"/>
    <lineage>
        <taxon>Bacteria</taxon>
        <taxon>Bacillati</taxon>
        <taxon>Bacillota</taxon>
        <taxon>Bacilli</taxon>
        <taxon>Lactobacillales</taxon>
        <taxon>Lactobacillaceae</taxon>
        <taxon>Lactobacillus</taxon>
    </lineage>
</organism>
<feature type="non-terminal residue" evidence="1">
    <location>
        <position position="1"/>
    </location>
</feature>
<protein>
    <submittedName>
        <fullName evidence="1">Fructose-bisphosphate aldolase</fullName>
        <ecNumber evidence="1">4.1.2.13</ecNumber>
    </submittedName>
</protein>
<dbReference type="EC" id="4.1.2.13" evidence="1"/>
<sequence length="46" mass="5183">DPRKLLLPGAEAITAKMKEMISWMGTKTIDDELKDASFDRSSLNEE</sequence>
<dbReference type="AlphaFoldDB" id="A0A9E2NT17"/>
<gene>
    <name evidence="1" type="ORF">H9806_01155</name>
</gene>
<evidence type="ECO:0000313" key="2">
    <source>
        <dbReference type="Proteomes" id="UP000823844"/>
    </source>
</evidence>
<keyword evidence="1" id="KW-0456">Lyase</keyword>
<reference evidence="1" key="2">
    <citation type="submission" date="2021-04" db="EMBL/GenBank/DDBJ databases">
        <authorList>
            <person name="Gilroy R."/>
        </authorList>
    </citation>
    <scope>NUCLEOTIDE SEQUENCE</scope>
    <source>
        <strain evidence="1">F6-686</strain>
    </source>
</reference>
<dbReference type="GO" id="GO:0004332">
    <property type="term" value="F:fructose-bisphosphate aldolase activity"/>
    <property type="evidence" value="ECO:0007669"/>
    <property type="project" value="UniProtKB-EC"/>
</dbReference>
<comment type="caution">
    <text evidence="1">The sequence shown here is derived from an EMBL/GenBank/DDBJ whole genome shotgun (WGS) entry which is preliminary data.</text>
</comment>